<gene>
    <name evidence="5" type="ORF">ACH47G_32220</name>
</gene>
<proteinExistence type="inferred from homology"/>
<evidence type="ECO:0000256" key="2">
    <source>
        <dbReference type="ARBA" id="ARBA00022797"/>
    </source>
</evidence>
<dbReference type="Gene3D" id="3.40.50.1820">
    <property type="entry name" value="alpha/beta hydrolase"/>
    <property type="match status" value="1"/>
</dbReference>
<comment type="similarity">
    <text evidence="1">Belongs to the peptidase S33 family.</text>
</comment>
<evidence type="ECO:0000313" key="5">
    <source>
        <dbReference type="EMBL" id="MFI2325179.1"/>
    </source>
</evidence>
<name>A0ABW7WSQ7_9NOCA</name>
<keyword evidence="2" id="KW-0058">Aromatic hydrocarbons catabolism</keyword>
<evidence type="ECO:0000256" key="3">
    <source>
        <dbReference type="ARBA" id="ARBA00022801"/>
    </source>
</evidence>
<dbReference type="InterPro" id="IPR029058">
    <property type="entry name" value="AB_hydrolase_fold"/>
</dbReference>
<dbReference type="Proteomes" id="UP001611450">
    <property type="component" value="Unassembled WGS sequence"/>
</dbReference>
<evidence type="ECO:0000256" key="1">
    <source>
        <dbReference type="ARBA" id="ARBA00010088"/>
    </source>
</evidence>
<reference evidence="5 6" key="1">
    <citation type="submission" date="2024-10" db="EMBL/GenBank/DDBJ databases">
        <title>The Natural Products Discovery Center: Release of the First 8490 Sequenced Strains for Exploring Actinobacteria Biosynthetic Diversity.</title>
        <authorList>
            <person name="Kalkreuter E."/>
            <person name="Kautsar S.A."/>
            <person name="Yang D."/>
            <person name="Bader C.D."/>
            <person name="Teijaro C.N."/>
            <person name="Fluegel L."/>
            <person name="Davis C.M."/>
            <person name="Simpson J.R."/>
            <person name="Lauterbach L."/>
            <person name="Steele A.D."/>
            <person name="Gui C."/>
            <person name="Meng S."/>
            <person name="Li G."/>
            <person name="Viehrig K."/>
            <person name="Ye F."/>
            <person name="Su P."/>
            <person name="Kiefer A.F."/>
            <person name="Nichols A."/>
            <person name="Cepeda A.J."/>
            <person name="Yan W."/>
            <person name="Fan B."/>
            <person name="Jiang Y."/>
            <person name="Adhikari A."/>
            <person name="Zheng C.-J."/>
            <person name="Schuster L."/>
            <person name="Cowan T.M."/>
            <person name="Smanski M.J."/>
            <person name="Chevrette M.G."/>
            <person name="De Carvalho L.P.S."/>
            <person name="Shen B."/>
        </authorList>
    </citation>
    <scope>NUCLEOTIDE SEQUENCE [LARGE SCALE GENOMIC DNA]</scope>
    <source>
        <strain evidence="5 6">NPDC019626</strain>
    </source>
</reference>
<sequence>MNDRVRPYRIAIDDADLRDLRERLLRTRWPEREPVADWSQGVPLAYLRELCRYWADEYDWPATEARLNRIPQISTEIDGVPIHALHVRSPNPEAVPLVLTHGWPGSFLEFEQVLGPLSDPAAYGGDPADGFHIVVPSLPGYGFSGRPTEPGWGIHRIARAWAELMTRLGYERFIAAGSDWGTSISTSIALQQPHRLLGLHLVPPLAAPERTDAHLTEAERRALADLEERNRTGSAYSAVHATRPQTLGYGLLDSPAALCAWIVEKVWTWCDHGGDLDTVLTRDQVLDNVTLYWLTATGASSTRLYWESIDEVTEWFTTAVGDQITVPTAASVFPAEVPRPSYRWASKRFTNIVHWGQPPRGGHFAAWEQPELFVAEARAARRACLAAQR</sequence>
<dbReference type="SUPFAM" id="SSF53474">
    <property type="entry name" value="alpha/beta-Hydrolases"/>
    <property type="match status" value="1"/>
</dbReference>
<evidence type="ECO:0000259" key="4">
    <source>
        <dbReference type="Pfam" id="PF06441"/>
    </source>
</evidence>
<dbReference type="PANTHER" id="PTHR21661">
    <property type="entry name" value="EPOXIDE HYDROLASE 1-RELATED"/>
    <property type="match status" value="1"/>
</dbReference>
<dbReference type="GO" id="GO:0016787">
    <property type="term" value="F:hydrolase activity"/>
    <property type="evidence" value="ECO:0007669"/>
    <property type="project" value="UniProtKB-KW"/>
</dbReference>
<keyword evidence="3 5" id="KW-0378">Hydrolase</keyword>
<dbReference type="InterPro" id="IPR000639">
    <property type="entry name" value="Epox_hydrolase-like"/>
</dbReference>
<dbReference type="PRINTS" id="PR00412">
    <property type="entry name" value="EPOXHYDRLASE"/>
</dbReference>
<dbReference type="RefSeq" id="WP_396948765.1">
    <property type="nucleotide sequence ID" value="NZ_JBIRXV010000010.1"/>
</dbReference>
<dbReference type="Pfam" id="PF06441">
    <property type="entry name" value="EHN"/>
    <property type="match status" value="1"/>
</dbReference>
<accession>A0ABW7WSQ7</accession>
<protein>
    <submittedName>
        <fullName evidence="5">Epoxide hydrolase family protein</fullName>
        <ecNumber evidence="5">3.-.-.-</ecNumber>
    </submittedName>
</protein>
<dbReference type="InterPro" id="IPR016292">
    <property type="entry name" value="Epoxide_hydrolase"/>
</dbReference>
<dbReference type="EC" id="3.-.-.-" evidence="5"/>
<keyword evidence="6" id="KW-1185">Reference proteome</keyword>
<dbReference type="PIRSF" id="PIRSF001112">
    <property type="entry name" value="Epoxide_hydrolase"/>
    <property type="match status" value="1"/>
</dbReference>
<dbReference type="InterPro" id="IPR010497">
    <property type="entry name" value="Epoxide_hydro_N"/>
</dbReference>
<organism evidence="5 6">
    <name type="scientific">Nocardia beijingensis</name>
    <dbReference type="NCBI Taxonomy" id="95162"/>
    <lineage>
        <taxon>Bacteria</taxon>
        <taxon>Bacillati</taxon>
        <taxon>Actinomycetota</taxon>
        <taxon>Actinomycetes</taxon>
        <taxon>Mycobacteriales</taxon>
        <taxon>Nocardiaceae</taxon>
        <taxon>Nocardia</taxon>
    </lineage>
</organism>
<dbReference type="EMBL" id="JBIRXV010000010">
    <property type="protein sequence ID" value="MFI2325179.1"/>
    <property type="molecule type" value="Genomic_DNA"/>
</dbReference>
<comment type="caution">
    <text evidence="5">The sequence shown here is derived from an EMBL/GenBank/DDBJ whole genome shotgun (WGS) entry which is preliminary data.</text>
</comment>
<feature type="domain" description="Epoxide hydrolase N-terminal" evidence="4">
    <location>
        <begin position="5"/>
        <end position="110"/>
    </location>
</feature>
<evidence type="ECO:0000313" key="6">
    <source>
        <dbReference type="Proteomes" id="UP001611450"/>
    </source>
</evidence>
<dbReference type="PANTHER" id="PTHR21661:SF35">
    <property type="entry name" value="EPOXIDE HYDROLASE"/>
    <property type="match status" value="1"/>
</dbReference>